<dbReference type="AlphaFoldDB" id="A0A450SJJ7"/>
<dbReference type="EMBL" id="CAADFA010000127">
    <property type="protein sequence ID" value="VFJ53654.1"/>
    <property type="molecule type" value="Genomic_DNA"/>
</dbReference>
<gene>
    <name evidence="1" type="ORF">BECKFM1743A_GA0114220_1001811</name>
    <name evidence="3" type="ORF">BECKFM1743B_GA0114221_101193</name>
    <name evidence="2" type="ORF">BECKFM1743C_GA0114222_101272</name>
</gene>
<protein>
    <submittedName>
        <fullName evidence="2">Uncharacterized protein</fullName>
    </submittedName>
</protein>
<evidence type="ECO:0000313" key="2">
    <source>
        <dbReference type="EMBL" id="VFJ53654.1"/>
    </source>
</evidence>
<evidence type="ECO:0000313" key="3">
    <source>
        <dbReference type="EMBL" id="VFK09878.1"/>
    </source>
</evidence>
<proteinExistence type="predicted"/>
<organism evidence="2">
    <name type="scientific">Candidatus Kentrum sp. FM</name>
    <dbReference type="NCBI Taxonomy" id="2126340"/>
    <lineage>
        <taxon>Bacteria</taxon>
        <taxon>Pseudomonadati</taxon>
        <taxon>Pseudomonadota</taxon>
        <taxon>Gammaproteobacteria</taxon>
        <taxon>Candidatus Kentrum</taxon>
    </lineage>
</organism>
<reference evidence="2" key="1">
    <citation type="submission" date="2019-02" db="EMBL/GenBank/DDBJ databases">
        <authorList>
            <person name="Gruber-Vodicka R. H."/>
            <person name="Seah K. B. B."/>
        </authorList>
    </citation>
    <scope>NUCLEOTIDE SEQUENCE</scope>
    <source>
        <strain evidence="1">BECK_BZ163</strain>
        <strain evidence="3">BECK_BZ164</strain>
        <strain evidence="2">BECK_BZ165</strain>
    </source>
</reference>
<accession>A0A450SJJ7</accession>
<sequence>MSPGQELELVVWFREGGLSAKNHTLVHARRLDSILGKRVDDPGRVCRDRGERAGMFGRRDEGLGRLSVEQKSSPHRNVENTRRVYNPYRFRVRLEPSFRKRELSKFTHCQRKLEQDPL</sequence>
<evidence type="ECO:0000313" key="1">
    <source>
        <dbReference type="EMBL" id="VFJ44547.1"/>
    </source>
</evidence>
<name>A0A450SJJ7_9GAMM</name>
<dbReference type="EMBL" id="CAADFL010000119">
    <property type="protein sequence ID" value="VFK09878.1"/>
    <property type="molecule type" value="Genomic_DNA"/>
</dbReference>
<dbReference type="EMBL" id="CAADEZ010000018">
    <property type="protein sequence ID" value="VFJ44547.1"/>
    <property type="molecule type" value="Genomic_DNA"/>
</dbReference>